<feature type="domain" description="Cadherin" evidence="18">
    <location>
        <begin position="147"/>
        <end position="242"/>
    </location>
</feature>
<keyword evidence="4" id="KW-0677">Repeat</keyword>
<comment type="subcellular location">
    <subcellularLocation>
        <location evidence="12">Postsynaptic cell membrane</location>
        <topology evidence="12">Single-pass type I membrane protein</topology>
    </subcellularLocation>
</comment>
<evidence type="ECO:0000256" key="3">
    <source>
        <dbReference type="ARBA" id="ARBA00022729"/>
    </source>
</evidence>
<evidence type="ECO:0000256" key="10">
    <source>
        <dbReference type="ARBA" id="ARBA00023180"/>
    </source>
</evidence>
<keyword evidence="5 14" id="KW-0106">Calcium</keyword>
<dbReference type="GO" id="GO:0007156">
    <property type="term" value="P:homophilic cell adhesion via plasma membrane adhesion molecules"/>
    <property type="evidence" value="ECO:0007669"/>
    <property type="project" value="InterPro"/>
</dbReference>
<evidence type="ECO:0000256" key="17">
    <source>
        <dbReference type="SAM" id="SignalP"/>
    </source>
</evidence>
<dbReference type="Pfam" id="PF13385">
    <property type="entry name" value="Laminin_G_3"/>
    <property type="match status" value="1"/>
</dbReference>
<dbReference type="GO" id="GO:0009986">
    <property type="term" value="C:cell surface"/>
    <property type="evidence" value="ECO:0007669"/>
    <property type="project" value="TreeGrafter"/>
</dbReference>
<dbReference type="Gene3D" id="2.60.40.60">
    <property type="entry name" value="Cadherins"/>
    <property type="match status" value="2"/>
</dbReference>
<keyword evidence="19" id="KW-1185">Reference proteome</keyword>
<dbReference type="PROSITE" id="PS50268">
    <property type="entry name" value="CADHERIN_2"/>
    <property type="match status" value="2"/>
</dbReference>
<dbReference type="Proteomes" id="UP000085678">
    <property type="component" value="Unplaced"/>
</dbReference>
<evidence type="ECO:0000256" key="12">
    <source>
        <dbReference type="ARBA" id="ARBA00035006"/>
    </source>
</evidence>
<feature type="compositionally biased region" description="Acidic residues" evidence="15">
    <location>
        <begin position="944"/>
        <end position="953"/>
    </location>
</feature>
<evidence type="ECO:0000259" key="18">
    <source>
        <dbReference type="PROSITE" id="PS50268"/>
    </source>
</evidence>
<dbReference type="OrthoDB" id="10012272at2759"/>
<dbReference type="InterPro" id="IPR015919">
    <property type="entry name" value="Cadherin-like_sf"/>
</dbReference>
<proteinExistence type="inferred from homology"/>
<evidence type="ECO:0000256" key="16">
    <source>
        <dbReference type="SAM" id="Phobius"/>
    </source>
</evidence>
<sequence length="953" mass="106883">MLEVRWSWLVAGALIIACLNPGSADDAHAPVLVDERGQQVTRYHGWIPESGTVVDLEPKLFATDADDSKEGLICGYDIIHNKTPFYIELLNRETGEARIKLKQGEKLDYEDKKRYRFQIRAYDCGKLKIISKTAEVVVLVEDVDEFAPEWDALQYSEEVQEGIMYEKVLQVKATDKDASEVYKNVCGYLIVTPDVPFDINRDGVIFNTAKLNASIVSNYMLKVKAVDCGEKMSESVLVNIKVKPTCKVGWTGISDRIEYMPNSGRKMLFEKAEFSTCDIPCKEERLSVKVKLQTDHIGKGCDRDTYSVKSQRKLCGANTNAVDLLPPASMGESWTKNLPTDDGNEGDQINAFDGATNAAEVPSGKFNHTLSEHFTIMTWMKHQRNPLESGIKEHILCNSDGENMNRHHYALYLHNCKLVLLLRKEAGNDLNKFSPAEWRWNLPEVCDGNWHHYAISIDFPQVRLYVDGNMFVATHENSEVIEDWPLHPTHIHFTRLVIGACYQAGKHKLGQFFKGYLAHLSILRGETEKDNVIKCMNNCQEKLEFHAMDQVNTGMSISFNSEMSEITVTGHDSEEVDTVVRQIGYVNARAFPTVGRRNLEITSSVSCSSYKKINIPSVQTYIMVVETESPTITISGTGHLIRPMTDLAEGVAIFQGLSIVSKAEDGEDENEVHEHPKLMEQDTKPTGAMVNLDMCTITANPPLDVSTESLTLPANQIQHLQLEHKMDANSVVISGADLISNYQAILHGVKYANSGSSMRPRAFVVQCSEMNGRFVSNKFKVQIEGSHKQQAVVHENQAHAMSDKVYAHHNSIQDSKGRDMNLEERTNTVASVSGHANAGIVVIIVICVGFLMFMIVLGVIRIRAQHNQHNVVKVEENPEMEWDNSALSITVNPMESEGLDFEDDHVMVHGNQGEDSDSDDDISSYHDELESSEDESEKVKDRELEWDDSTLTF</sequence>
<feature type="domain" description="Cadherin" evidence="18">
    <location>
        <begin position="51"/>
        <end position="150"/>
    </location>
</feature>
<evidence type="ECO:0000313" key="20">
    <source>
        <dbReference type="RefSeq" id="XP_013384808.1"/>
    </source>
</evidence>
<dbReference type="GeneID" id="106154842"/>
<dbReference type="SUPFAM" id="SSF49899">
    <property type="entry name" value="Concanavalin A-like lectins/glucanases"/>
    <property type="match status" value="1"/>
</dbReference>
<organism evidence="19 20">
    <name type="scientific">Lingula anatina</name>
    <name type="common">Brachiopod</name>
    <name type="synonym">Lingula unguis</name>
    <dbReference type="NCBI Taxonomy" id="7574"/>
    <lineage>
        <taxon>Eukaryota</taxon>
        <taxon>Metazoa</taxon>
        <taxon>Spiralia</taxon>
        <taxon>Lophotrochozoa</taxon>
        <taxon>Brachiopoda</taxon>
        <taxon>Linguliformea</taxon>
        <taxon>Lingulata</taxon>
        <taxon>Lingulida</taxon>
        <taxon>Linguloidea</taxon>
        <taxon>Lingulidae</taxon>
        <taxon>Lingula</taxon>
    </lineage>
</organism>
<keyword evidence="3 17" id="KW-0732">Signal</keyword>
<keyword evidence="9 16" id="KW-0472">Membrane</keyword>
<dbReference type="GO" id="GO:0050806">
    <property type="term" value="P:positive regulation of synaptic transmission"/>
    <property type="evidence" value="ECO:0007669"/>
    <property type="project" value="TreeGrafter"/>
</dbReference>
<evidence type="ECO:0000256" key="13">
    <source>
        <dbReference type="ARBA" id="ARBA00035015"/>
    </source>
</evidence>
<evidence type="ECO:0000256" key="11">
    <source>
        <dbReference type="ARBA" id="ARBA00023257"/>
    </source>
</evidence>
<feature type="transmembrane region" description="Helical" evidence="16">
    <location>
        <begin position="838"/>
        <end position="860"/>
    </location>
</feature>
<dbReference type="GO" id="GO:0045211">
    <property type="term" value="C:postsynaptic membrane"/>
    <property type="evidence" value="ECO:0007669"/>
    <property type="project" value="UniProtKB-SubCell"/>
</dbReference>
<evidence type="ECO:0000256" key="4">
    <source>
        <dbReference type="ARBA" id="ARBA00022737"/>
    </source>
</evidence>
<dbReference type="PRINTS" id="PR00205">
    <property type="entry name" value="CADHERIN"/>
</dbReference>
<evidence type="ECO:0000256" key="15">
    <source>
        <dbReference type="SAM" id="MobiDB-lite"/>
    </source>
</evidence>
<gene>
    <name evidence="20" type="primary">LOC106154842</name>
</gene>
<keyword evidence="1" id="KW-1003">Cell membrane</keyword>
<dbReference type="SUPFAM" id="SSF49313">
    <property type="entry name" value="Cadherin-like"/>
    <property type="match status" value="2"/>
</dbReference>
<keyword evidence="10" id="KW-0325">Glycoprotein</keyword>
<evidence type="ECO:0000256" key="7">
    <source>
        <dbReference type="ARBA" id="ARBA00022989"/>
    </source>
</evidence>
<evidence type="ECO:0000256" key="1">
    <source>
        <dbReference type="ARBA" id="ARBA00022475"/>
    </source>
</evidence>
<dbReference type="PANTHER" id="PTHR14139:SF2">
    <property type="entry name" value="CALSYNTENIN-1"/>
    <property type="match status" value="1"/>
</dbReference>
<feature type="region of interest" description="Disordered" evidence="15">
    <location>
        <begin position="907"/>
        <end position="953"/>
    </location>
</feature>
<keyword evidence="8" id="KW-0770">Synapse</keyword>
<evidence type="ECO:0000256" key="5">
    <source>
        <dbReference type="ARBA" id="ARBA00022837"/>
    </source>
</evidence>
<keyword evidence="6" id="KW-0130">Cell adhesion</keyword>
<feature type="chain" id="PRO_5010380313" evidence="17">
    <location>
        <begin position="25"/>
        <end position="953"/>
    </location>
</feature>
<dbReference type="InterPro" id="IPR002126">
    <property type="entry name" value="Cadherin-like_dom"/>
</dbReference>
<dbReference type="InterPro" id="IPR013320">
    <property type="entry name" value="ConA-like_dom_sf"/>
</dbReference>
<evidence type="ECO:0000256" key="9">
    <source>
        <dbReference type="ARBA" id="ARBA00023136"/>
    </source>
</evidence>
<evidence type="ECO:0000256" key="8">
    <source>
        <dbReference type="ARBA" id="ARBA00023018"/>
    </source>
</evidence>
<dbReference type="PROSITE" id="PS51257">
    <property type="entry name" value="PROKAR_LIPOPROTEIN"/>
    <property type="match status" value="1"/>
</dbReference>
<dbReference type="AlphaFoldDB" id="A0A1S3HFF3"/>
<reference evidence="20" key="1">
    <citation type="submission" date="2025-08" db="UniProtKB">
        <authorList>
            <consortium name="RefSeq"/>
        </authorList>
    </citation>
    <scope>IDENTIFICATION</scope>
    <source>
        <tissue evidence="20">Gonads</tissue>
    </source>
</reference>
<dbReference type="Gene3D" id="2.60.120.200">
    <property type="match status" value="1"/>
</dbReference>
<keyword evidence="11" id="KW-0628">Postsynaptic cell membrane</keyword>
<dbReference type="Pfam" id="PF19699">
    <property type="entry name" value="CLSTN_C"/>
    <property type="match status" value="1"/>
</dbReference>
<dbReference type="PANTHER" id="PTHR14139">
    <property type="entry name" value="CALSYNTENIN"/>
    <property type="match status" value="1"/>
</dbReference>
<keyword evidence="7 16" id="KW-1133">Transmembrane helix</keyword>
<accession>A0A1S3HFF3</accession>
<evidence type="ECO:0000313" key="19">
    <source>
        <dbReference type="Proteomes" id="UP000085678"/>
    </source>
</evidence>
<feature type="signal peptide" evidence="17">
    <location>
        <begin position="1"/>
        <end position="24"/>
    </location>
</feature>
<dbReference type="GO" id="GO:0051965">
    <property type="term" value="P:positive regulation of synapse assembly"/>
    <property type="evidence" value="ECO:0007669"/>
    <property type="project" value="TreeGrafter"/>
</dbReference>
<evidence type="ECO:0000256" key="2">
    <source>
        <dbReference type="ARBA" id="ARBA00022692"/>
    </source>
</evidence>
<keyword evidence="2 16" id="KW-0812">Transmembrane</keyword>
<dbReference type="CDD" id="cd11304">
    <property type="entry name" value="Cadherin_repeat"/>
    <property type="match status" value="2"/>
</dbReference>
<dbReference type="RefSeq" id="XP_013384808.1">
    <property type="nucleotide sequence ID" value="XM_013529354.1"/>
</dbReference>
<dbReference type="InterPro" id="IPR045588">
    <property type="entry name" value="CLSTN_C"/>
</dbReference>
<evidence type="ECO:0000256" key="6">
    <source>
        <dbReference type="ARBA" id="ARBA00022889"/>
    </source>
</evidence>
<dbReference type="GO" id="GO:0005509">
    <property type="term" value="F:calcium ion binding"/>
    <property type="evidence" value="ECO:0007669"/>
    <property type="project" value="UniProtKB-UniRule"/>
</dbReference>
<evidence type="ECO:0000256" key="14">
    <source>
        <dbReference type="PROSITE-ProRule" id="PRU00043"/>
    </source>
</evidence>
<protein>
    <submittedName>
        <fullName evidence="20">Calsyntenin-1 isoform X2</fullName>
    </submittedName>
</protein>
<name>A0A1S3HFF3_LINAN</name>
<dbReference type="SMART" id="SM00112">
    <property type="entry name" value="CA"/>
    <property type="match status" value="2"/>
</dbReference>
<comment type="similarity">
    <text evidence="13">Belongs to the calsyntenin family.</text>
</comment>
<dbReference type="FunFam" id="2.60.40.60:FF:000025">
    <property type="entry name" value="Calsyntenin 1"/>
    <property type="match status" value="1"/>
</dbReference>